<feature type="transmembrane region" description="Helical" evidence="8">
    <location>
        <begin position="715"/>
        <end position="734"/>
    </location>
</feature>
<feature type="transmembrane region" description="Helical" evidence="8">
    <location>
        <begin position="686"/>
        <end position="703"/>
    </location>
</feature>
<feature type="transmembrane region" description="Helical" evidence="8">
    <location>
        <begin position="871"/>
        <end position="892"/>
    </location>
</feature>
<comment type="similarity">
    <text evidence="6">Belongs to the actin family.</text>
</comment>
<evidence type="ECO:0000313" key="10">
    <source>
        <dbReference type="Proteomes" id="UP000320333"/>
    </source>
</evidence>
<dbReference type="PANTHER" id="PTHR11206">
    <property type="entry name" value="MULTIDRUG RESISTANCE PROTEIN"/>
    <property type="match status" value="1"/>
</dbReference>
<dbReference type="STRING" id="246404.A0A507FLF0"/>
<evidence type="ECO:0000256" key="2">
    <source>
        <dbReference type="ARBA" id="ARBA00010199"/>
    </source>
</evidence>
<keyword evidence="5 8" id="KW-0472">Membrane</keyword>
<evidence type="ECO:0000256" key="7">
    <source>
        <dbReference type="SAM" id="MobiDB-lite"/>
    </source>
</evidence>
<feature type="compositionally biased region" description="Low complexity" evidence="7">
    <location>
        <begin position="11"/>
        <end position="20"/>
    </location>
</feature>
<dbReference type="InterPro" id="IPR045069">
    <property type="entry name" value="MATE_euk"/>
</dbReference>
<dbReference type="Pfam" id="PF01554">
    <property type="entry name" value="MatE"/>
    <property type="match status" value="2"/>
</dbReference>
<comment type="similarity">
    <text evidence="2">Belongs to the multi antimicrobial extrusion (MATE) (TC 2.A.66.1) family.</text>
</comment>
<dbReference type="Proteomes" id="UP000320333">
    <property type="component" value="Unassembled WGS sequence"/>
</dbReference>
<feature type="transmembrane region" description="Helical" evidence="8">
    <location>
        <begin position="808"/>
        <end position="825"/>
    </location>
</feature>
<dbReference type="CDD" id="cd13132">
    <property type="entry name" value="MATE_eukaryotic"/>
    <property type="match status" value="1"/>
</dbReference>
<keyword evidence="4 8" id="KW-1133">Transmembrane helix</keyword>
<feature type="region of interest" description="Disordered" evidence="7">
    <location>
        <begin position="1"/>
        <end position="20"/>
    </location>
</feature>
<feature type="transmembrane region" description="Helical" evidence="8">
    <location>
        <begin position="831"/>
        <end position="850"/>
    </location>
</feature>
<evidence type="ECO:0000256" key="1">
    <source>
        <dbReference type="ARBA" id="ARBA00004141"/>
    </source>
</evidence>
<feature type="transmembrane region" description="Helical" evidence="8">
    <location>
        <begin position="912"/>
        <end position="933"/>
    </location>
</feature>
<keyword evidence="3 8" id="KW-0812">Transmembrane</keyword>
<dbReference type="OrthoDB" id="337660at2759"/>
<feature type="transmembrane region" description="Helical" evidence="8">
    <location>
        <begin position="570"/>
        <end position="588"/>
    </location>
</feature>
<dbReference type="GO" id="GO:0015297">
    <property type="term" value="F:antiporter activity"/>
    <property type="evidence" value="ECO:0007669"/>
    <property type="project" value="InterPro"/>
</dbReference>
<proteinExistence type="inferred from homology"/>
<feature type="region of interest" description="Disordered" evidence="7">
    <location>
        <begin position="501"/>
        <end position="545"/>
    </location>
</feature>
<dbReference type="InterPro" id="IPR004000">
    <property type="entry name" value="Actin"/>
</dbReference>
<feature type="transmembrane region" description="Helical" evidence="8">
    <location>
        <begin position="945"/>
        <end position="966"/>
    </location>
</feature>
<feature type="transmembrane region" description="Helical" evidence="8">
    <location>
        <begin position="648"/>
        <end position="666"/>
    </location>
</feature>
<dbReference type="EMBL" id="QEAP01000046">
    <property type="protein sequence ID" value="TPX76455.1"/>
    <property type="molecule type" value="Genomic_DNA"/>
</dbReference>
<dbReference type="NCBIfam" id="TIGR00797">
    <property type="entry name" value="matE"/>
    <property type="match status" value="1"/>
</dbReference>
<evidence type="ECO:0000256" key="6">
    <source>
        <dbReference type="RuleBase" id="RU000487"/>
    </source>
</evidence>
<dbReference type="Pfam" id="PF00022">
    <property type="entry name" value="Actin"/>
    <property type="match status" value="1"/>
</dbReference>
<dbReference type="Gene3D" id="3.90.640.10">
    <property type="entry name" value="Actin, Chain A, domain 4"/>
    <property type="match status" value="1"/>
</dbReference>
<sequence length="1009" mass="108681">MSQWGLNRTASTTVSTPQHQSSTTSLLSLSSVSLASNALRRNSLYGFEDRIVLDIGTSLLRAGISGEQRPRIVLDISVPDGSQTTGLYDLHLDPKLDMARRETLTSLLLLVYNKYLLTDPKQRKVIVAEKALMPTQIKLMIADILFRVLNVPAVQFASSELLTLLCTGKSSGLVVDIGPLETSVVPIYDGRPLPQLVRMSPIGTQALTSRLDLLIRNHAKITLTSSSSSGANNNIVPAEPASEDPTELMAEFLSSQGTQYMQNLAARICFVAHASTRQDVSVPLKRNPLGPYAQYDSSTATDIAIHVEWMQSTGNTPSSQSTKRTAKTAILTIPGWVRERAAEVWFEGTGTVAGEDDSLTTLIMDALVRVPLDSRAEVAAGIVLTGGGSMVTGIFARVENELRSIGGNGGFAVGFSAGRANSGRKGVLNRFDEVRRLVRDRSVVLRTVFKSNLLPWIGGSLAGSVKMISSEVVRDSYFDVGGEQSVPDWCKLVGDDTEGNETANLMSPGAKTRRSGPSKFLKKSDMSYSATESTPLLRRSSDDPIDEPALNLPELLAEAKYMAPLACPVSIGYLLQLSLGIAAIIAVGRVSTNALASLALATLYANVTGYSLFVGMAAAIDTLCSQAHGEYLAGTGERRELGRHVTRTIFIMYTAAIPVALLWWYTEPLLLLVGQDADIARLSAKFTRYLIPSLLPFILSETVKRYLMSQGIMAAQMFVIGFVAPLNCVLLYVFVISDFRIGDDGIGAPISLTISHTIIALSLCLYAKFVQGGESYDGWEWDQVLHPTKLKISARLGVSGVLMTCSEWWAWEVVALAAGLISPIYLAAQTVVLNCTFITYSIPLGFAIACSTRIGNALGAGDPQRGRIASWAALGAGSFIAVANSCFFYFSRNTLGQFFSSDPSVLAVVAEILPLAAAFQAADVITCISGGILRGAGRPEIGAYLNLIGYYVLGIPIGLVLCFFMDLKLLGLWIGLTVALFAVAIVELVTIARLNWNKEAEKARERSMF</sequence>
<protein>
    <recommendedName>
        <fullName evidence="11">MATE efflux family protein</fullName>
    </recommendedName>
</protein>
<dbReference type="SMART" id="SM00268">
    <property type="entry name" value="ACTIN"/>
    <property type="match status" value="1"/>
</dbReference>
<accession>A0A507FLF0</accession>
<dbReference type="CDD" id="cd10207">
    <property type="entry name" value="ASKHA_NBD_Arp10"/>
    <property type="match status" value="1"/>
</dbReference>
<feature type="transmembrane region" description="Helical" evidence="8">
    <location>
        <begin position="746"/>
        <end position="767"/>
    </location>
</feature>
<evidence type="ECO:0000313" key="9">
    <source>
        <dbReference type="EMBL" id="TPX76455.1"/>
    </source>
</evidence>
<evidence type="ECO:0000256" key="5">
    <source>
        <dbReference type="ARBA" id="ARBA00023136"/>
    </source>
</evidence>
<feature type="compositionally biased region" description="Polar residues" evidence="7">
    <location>
        <begin position="1"/>
        <end position="10"/>
    </location>
</feature>
<dbReference type="Gene3D" id="3.30.420.40">
    <property type="match status" value="2"/>
</dbReference>
<name>A0A507FLF0_9FUNG</name>
<gene>
    <name evidence="9" type="ORF">CcCBS67573_g02278</name>
</gene>
<evidence type="ECO:0008006" key="11">
    <source>
        <dbReference type="Google" id="ProtNLM"/>
    </source>
</evidence>
<dbReference type="GO" id="GO:1990961">
    <property type="term" value="P:xenobiotic detoxification by transmembrane export across the plasma membrane"/>
    <property type="evidence" value="ECO:0007669"/>
    <property type="project" value="InterPro"/>
</dbReference>
<evidence type="ECO:0000256" key="8">
    <source>
        <dbReference type="SAM" id="Phobius"/>
    </source>
</evidence>
<keyword evidence="10" id="KW-1185">Reference proteome</keyword>
<reference evidence="9 10" key="1">
    <citation type="journal article" date="2019" name="Sci. Rep.">
        <title>Comparative genomics of chytrid fungi reveal insights into the obligate biotrophic and pathogenic lifestyle of Synchytrium endobioticum.</title>
        <authorList>
            <person name="van de Vossenberg B.T.L.H."/>
            <person name="Warris S."/>
            <person name="Nguyen H.D.T."/>
            <person name="van Gent-Pelzer M.P.E."/>
            <person name="Joly D.L."/>
            <person name="van de Geest H.C."/>
            <person name="Bonants P.J.M."/>
            <person name="Smith D.S."/>
            <person name="Levesque C.A."/>
            <person name="van der Lee T.A.J."/>
        </authorList>
    </citation>
    <scope>NUCLEOTIDE SEQUENCE [LARGE SCALE GENOMIC DNA]</scope>
    <source>
        <strain evidence="9 10">CBS 675.73</strain>
    </source>
</reference>
<dbReference type="InterPro" id="IPR043129">
    <property type="entry name" value="ATPase_NBD"/>
</dbReference>
<evidence type="ECO:0000256" key="3">
    <source>
        <dbReference type="ARBA" id="ARBA00022692"/>
    </source>
</evidence>
<comment type="subcellular location">
    <subcellularLocation>
        <location evidence="1">Membrane</location>
        <topology evidence="1">Multi-pass membrane protein</topology>
    </subcellularLocation>
</comment>
<dbReference type="InterPro" id="IPR002528">
    <property type="entry name" value="MATE_fam"/>
</dbReference>
<dbReference type="GO" id="GO:0016020">
    <property type="term" value="C:membrane"/>
    <property type="evidence" value="ECO:0007669"/>
    <property type="project" value="UniProtKB-SubCell"/>
</dbReference>
<feature type="transmembrane region" description="Helical" evidence="8">
    <location>
        <begin position="972"/>
        <end position="996"/>
    </location>
</feature>
<dbReference type="AlphaFoldDB" id="A0A507FLF0"/>
<comment type="caution">
    <text evidence="9">The sequence shown here is derived from an EMBL/GenBank/DDBJ whole genome shotgun (WGS) entry which is preliminary data.</text>
</comment>
<dbReference type="GO" id="GO:0042910">
    <property type="term" value="F:xenobiotic transmembrane transporter activity"/>
    <property type="evidence" value="ECO:0007669"/>
    <property type="project" value="InterPro"/>
</dbReference>
<evidence type="ECO:0000256" key="4">
    <source>
        <dbReference type="ARBA" id="ARBA00022989"/>
    </source>
</evidence>
<organism evidence="9 10">
    <name type="scientific">Chytriomyces confervae</name>
    <dbReference type="NCBI Taxonomy" id="246404"/>
    <lineage>
        <taxon>Eukaryota</taxon>
        <taxon>Fungi</taxon>
        <taxon>Fungi incertae sedis</taxon>
        <taxon>Chytridiomycota</taxon>
        <taxon>Chytridiomycota incertae sedis</taxon>
        <taxon>Chytridiomycetes</taxon>
        <taxon>Chytridiales</taxon>
        <taxon>Chytriomycetaceae</taxon>
        <taxon>Chytriomyces</taxon>
    </lineage>
</organism>
<dbReference type="SUPFAM" id="SSF53067">
    <property type="entry name" value="Actin-like ATPase domain"/>
    <property type="match status" value="2"/>
</dbReference>